<accession>A0A5P2BK20</accession>
<dbReference type="AlphaFoldDB" id="A0A5P2BK20"/>
<protein>
    <submittedName>
        <fullName evidence="3">Uncharacterized protein</fullName>
    </submittedName>
</protein>
<dbReference type="RefSeq" id="WP_150174150.1">
    <property type="nucleotide sequence ID" value="NZ_JBEYTA010000006.1"/>
</dbReference>
<feature type="region of interest" description="Disordered" evidence="1">
    <location>
        <begin position="1"/>
        <end position="40"/>
    </location>
</feature>
<name>A0A5P2BK20_STRVZ</name>
<keyword evidence="2" id="KW-1133">Transmembrane helix</keyword>
<evidence type="ECO:0000313" key="4">
    <source>
        <dbReference type="Proteomes" id="UP000323046"/>
    </source>
</evidence>
<evidence type="ECO:0000313" key="3">
    <source>
        <dbReference type="EMBL" id="QES30447.1"/>
    </source>
</evidence>
<gene>
    <name evidence="3" type="ORF">DEJ47_32050</name>
</gene>
<organism evidence="3 4">
    <name type="scientific">Streptomyces venezuelae</name>
    <dbReference type="NCBI Taxonomy" id="54571"/>
    <lineage>
        <taxon>Bacteria</taxon>
        <taxon>Bacillati</taxon>
        <taxon>Actinomycetota</taxon>
        <taxon>Actinomycetes</taxon>
        <taxon>Kitasatosporales</taxon>
        <taxon>Streptomycetaceae</taxon>
        <taxon>Streptomyces</taxon>
    </lineage>
</organism>
<feature type="transmembrane region" description="Helical" evidence="2">
    <location>
        <begin position="89"/>
        <end position="107"/>
    </location>
</feature>
<dbReference type="EMBL" id="CP029193">
    <property type="protein sequence ID" value="QES30447.1"/>
    <property type="molecule type" value="Genomic_DNA"/>
</dbReference>
<dbReference type="Proteomes" id="UP000323046">
    <property type="component" value="Chromosome"/>
</dbReference>
<evidence type="ECO:0000256" key="2">
    <source>
        <dbReference type="SAM" id="Phobius"/>
    </source>
</evidence>
<proteinExistence type="predicted"/>
<feature type="transmembrane region" description="Helical" evidence="2">
    <location>
        <begin position="151"/>
        <end position="172"/>
    </location>
</feature>
<keyword evidence="2" id="KW-0472">Membrane</keyword>
<keyword evidence="2" id="KW-0812">Transmembrane</keyword>
<evidence type="ECO:0000256" key="1">
    <source>
        <dbReference type="SAM" id="MobiDB-lite"/>
    </source>
</evidence>
<feature type="transmembrane region" description="Helical" evidence="2">
    <location>
        <begin position="119"/>
        <end position="139"/>
    </location>
</feature>
<sequence>MPHHPDVTNPSLTAPHTDPLPPGAGPSLSPRPRPRPHSQEQRLLAPALARMLPGADVPSAPGTVRAAFALWLTAAAAGVFLTAAEGLPLLPFLPLHMAWFAAAVLVAVRMRRGARWARWVLVCGLGATGAPSLTAWAGGGVAGWPPDVADVVAGAGGALHLASALTATVLMFRPAANAWFRAVRHR</sequence>
<reference evidence="3 4" key="1">
    <citation type="submission" date="2018-05" db="EMBL/GenBank/DDBJ databases">
        <title>Streptomyces venezuelae.</title>
        <authorList>
            <person name="Kim W."/>
            <person name="Lee N."/>
            <person name="Cho B.-K."/>
        </authorList>
    </citation>
    <scope>NUCLEOTIDE SEQUENCE [LARGE SCALE GENOMIC DNA]</scope>
    <source>
        <strain evidence="3 4">ATCC 14583</strain>
    </source>
</reference>
<keyword evidence="4" id="KW-1185">Reference proteome</keyword>